<proteinExistence type="predicted"/>
<accession>A0ABR3GW54</accession>
<dbReference type="Pfam" id="PF00583">
    <property type="entry name" value="Acetyltransf_1"/>
    <property type="match status" value="1"/>
</dbReference>
<keyword evidence="3" id="KW-1185">Reference proteome</keyword>
<protein>
    <recommendedName>
        <fullName evidence="1">N-acetyltransferase domain-containing protein</fullName>
    </recommendedName>
</protein>
<sequence>MTLPAKPQLTVSTPMRGTSSAVFKDAMVVRTEVFVHEQGIPIYREIDDDDERSIHWVVYADGQTPVGVIRLVPSPHVPLDLPEPHGDHPEGTFFKLGRTAVSKKYRGLGIARILADVTTRYACDNPGEVGPRGKDGVALEGLGEWDGRCLVHAQSSVQGMWAKSGFVLDPAMGEWDEEGIMHVGMWRVLRA</sequence>
<evidence type="ECO:0000313" key="2">
    <source>
        <dbReference type="EMBL" id="KAL0640172.1"/>
    </source>
</evidence>
<dbReference type="Proteomes" id="UP001447188">
    <property type="component" value="Unassembled WGS sequence"/>
</dbReference>
<name>A0ABR3GW54_9PEZI</name>
<feature type="domain" description="N-acetyltransferase" evidence="1">
    <location>
        <begin position="13"/>
        <end position="190"/>
    </location>
</feature>
<dbReference type="CDD" id="cd04301">
    <property type="entry name" value="NAT_SF"/>
    <property type="match status" value="1"/>
</dbReference>
<organism evidence="2 3">
    <name type="scientific">Discina gigas</name>
    <dbReference type="NCBI Taxonomy" id="1032678"/>
    <lineage>
        <taxon>Eukaryota</taxon>
        <taxon>Fungi</taxon>
        <taxon>Dikarya</taxon>
        <taxon>Ascomycota</taxon>
        <taxon>Pezizomycotina</taxon>
        <taxon>Pezizomycetes</taxon>
        <taxon>Pezizales</taxon>
        <taxon>Discinaceae</taxon>
        <taxon>Discina</taxon>
    </lineage>
</organism>
<dbReference type="InterPro" id="IPR000182">
    <property type="entry name" value="GNAT_dom"/>
</dbReference>
<evidence type="ECO:0000259" key="1">
    <source>
        <dbReference type="PROSITE" id="PS51186"/>
    </source>
</evidence>
<reference evidence="2 3" key="1">
    <citation type="submission" date="2024-02" db="EMBL/GenBank/DDBJ databases">
        <title>Discinaceae phylogenomics.</title>
        <authorList>
            <person name="Dirks A.C."/>
            <person name="James T.Y."/>
        </authorList>
    </citation>
    <scope>NUCLEOTIDE SEQUENCE [LARGE SCALE GENOMIC DNA]</scope>
    <source>
        <strain evidence="2 3">ACD0624</strain>
    </source>
</reference>
<gene>
    <name evidence="2" type="ORF">Q9L58_000730</name>
</gene>
<dbReference type="Gene3D" id="3.40.630.30">
    <property type="match status" value="1"/>
</dbReference>
<comment type="caution">
    <text evidence="2">The sequence shown here is derived from an EMBL/GenBank/DDBJ whole genome shotgun (WGS) entry which is preliminary data.</text>
</comment>
<dbReference type="SUPFAM" id="SSF55729">
    <property type="entry name" value="Acyl-CoA N-acyltransferases (Nat)"/>
    <property type="match status" value="1"/>
</dbReference>
<dbReference type="PROSITE" id="PS51186">
    <property type="entry name" value="GNAT"/>
    <property type="match status" value="1"/>
</dbReference>
<evidence type="ECO:0000313" key="3">
    <source>
        <dbReference type="Proteomes" id="UP001447188"/>
    </source>
</evidence>
<dbReference type="InterPro" id="IPR016181">
    <property type="entry name" value="Acyl_CoA_acyltransferase"/>
</dbReference>
<dbReference type="EMBL" id="JBBBZM010000005">
    <property type="protein sequence ID" value="KAL0640172.1"/>
    <property type="molecule type" value="Genomic_DNA"/>
</dbReference>